<keyword evidence="5" id="KW-1185">Reference proteome</keyword>
<dbReference type="InterPro" id="IPR027385">
    <property type="entry name" value="Beta-barrel_OMP"/>
</dbReference>
<evidence type="ECO:0000259" key="3">
    <source>
        <dbReference type="Pfam" id="PF13505"/>
    </source>
</evidence>
<dbReference type="Proteomes" id="UP000559987">
    <property type="component" value="Unassembled WGS sequence"/>
</dbReference>
<dbReference type="InterPro" id="IPR011250">
    <property type="entry name" value="OMP/PagP_B-barrel"/>
</dbReference>
<gene>
    <name evidence="4" type="ORF">FHS30_000951</name>
</gene>
<proteinExistence type="predicted"/>
<sequence length="181" mass="18755">MKKFLISIFAITGLLGSATSMAGDESGFYVGGSIGTSQLSYSGDGSDFDDDDVGYKGFAGYNFGLIPFLNLAVEGSYVDFGTQAGTIANIDVSQTSSAFMGSALAGVNLGPVGVFAKAGVINWDSDITVDGLKASGSGSDPAYGIGAKFQLLSFQLRAEYERLEIDDADIDMFSVGAAYTF</sequence>
<evidence type="ECO:0000313" key="5">
    <source>
        <dbReference type="Proteomes" id="UP000559987"/>
    </source>
</evidence>
<dbReference type="EMBL" id="JACHXZ010000001">
    <property type="protein sequence ID" value="MBB3167775.1"/>
    <property type="molecule type" value="Genomic_DNA"/>
</dbReference>
<evidence type="ECO:0000256" key="2">
    <source>
        <dbReference type="SAM" id="SignalP"/>
    </source>
</evidence>
<comment type="caution">
    <text evidence="4">The sequence shown here is derived from an EMBL/GenBank/DDBJ whole genome shotgun (WGS) entry which is preliminary data.</text>
</comment>
<keyword evidence="1 2" id="KW-0732">Signal</keyword>
<dbReference type="RefSeq" id="WP_183908781.1">
    <property type="nucleotide sequence ID" value="NZ_JACHXZ010000001.1"/>
</dbReference>
<feature type="domain" description="Outer membrane protein beta-barrel" evidence="3">
    <location>
        <begin position="10"/>
        <end position="181"/>
    </location>
</feature>
<organism evidence="4 5">
    <name type="scientific">Simiduia aestuariiviva</name>
    <dbReference type="NCBI Taxonomy" id="1510459"/>
    <lineage>
        <taxon>Bacteria</taxon>
        <taxon>Pseudomonadati</taxon>
        <taxon>Pseudomonadota</taxon>
        <taxon>Gammaproteobacteria</taxon>
        <taxon>Cellvibrionales</taxon>
        <taxon>Cellvibrionaceae</taxon>
        <taxon>Simiduia</taxon>
    </lineage>
</organism>
<evidence type="ECO:0000256" key="1">
    <source>
        <dbReference type="ARBA" id="ARBA00022729"/>
    </source>
</evidence>
<feature type="chain" id="PRO_5032866417" description="Outer membrane protein beta-barrel domain-containing protein" evidence="2">
    <location>
        <begin position="23"/>
        <end position="181"/>
    </location>
</feature>
<dbReference type="SUPFAM" id="SSF56925">
    <property type="entry name" value="OMPA-like"/>
    <property type="match status" value="1"/>
</dbReference>
<name>A0A839UQX6_9GAMM</name>
<reference evidence="4 5" key="1">
    <citation type="submission" date="2020-08" db="EMBL/GenBank/DDBJ databases">
        <title>Genomic Encyclopedia of Type Strains, Phase III (KMG-III): the genomes of soil and plant-associated and newly described type strains.</title>
        <authorList>
            <person name="Whitman W."/>
        </authorList>
    </citation>
    <scope>NUCLEOTIDE SEQUENCE [LARGE SCALE GENOMIC DNA]</scope>
    <source>
        <strain evidence="4 5">CECT 8571</strain>
    </source>
</reference>
<accession>A0A839UQX6</accession>
<dbReference type="AlphaFoldDB" id="A0A839UQX6"/>
<dbReference type="Pfam" id="PF13505">
    <property type="entry name" value="OMP_b-brl"/>
    <property type="match status" value="1"/>
</dbReference>
<feature type="signal peptide" evidence="2">
    <location>
        <begin position="1"/>
        <end position="22"/>
    </location>
</feature>
<dbReference type="Gene3D" id="2.40.160.20">
    <property type="match status" value="1"/>
</dbReference>
<evidence type="ECO:0000313" key="4">
    <source>
        <dbReference type="EMBL" id="MBB3167775.1"/>
    </source>
</evidence>
<protein>
    <recommendedName>
        <fullName evidence="3">Outer membrane protein beta-barrel domain-containing protein</fullName>
    </recommendedName>
</protein>